<organism evidence="2 3">
    <name type="scientific">Cladobotryum mycophilum</name>
    <dbReference type="NCBI Taxonomy" id="491253"/>
    <lineage>
        <taxon>Eukaryota</taxon>
        <taxon>Fungi</taxon>
        <taxon>Dikarya</taxon>
        <taxon>Ascomycota</taxon>
        <taxon>Pezizomycotina</taxon>
        <taxon>Sordariomycetes</taxon>
        <taxon>Hypocreomycetidae</taxon>
        <taxon>Hypocreales</taxon>
        <taxon>Hypocreaceae</taxon>
        <taxon>Cladobotryum</taxon>
    </lineage>
</organism>
<dbReference type="Gene3D" id="1.20.120.1020">
    <property type="entry name" value="Prion-inhibition and propagation, HeLo domain"/>
    <property type="match status" value="1"/>
</dbReference>
<sequence length="339" mass="38237">MAEALNLATSAIGLATSLSTCVEWFTYIQDARRFNSDVQTELLTLELLKSRLSRWGQAVGIDNTNNKDNRDPYFSHIQATEADIQLARFTIDQILELIIKSEKVSSKYRLAVRSEDRLAKIIHSVTFTEMEKMSTKMRAKAEQRQKRPHVVKRSIWAVYHKARYSSLVSDVTKLVDNLEQAFPAPKGEAADFERSPDRGRSPPVAVDVVEDEAVKPVTSTYDKRAPDFRREPGILNTRLTGLSGDTIIPSGSEMVLATRYTEEQEYIPEQSATNLDPVEDFTTDYQEERGSGEKIDGIKIQLMNINEEGRVKNGNFVSTAWKGEEKLPASSGEVWQSKQ</sequence>
<accession>A0ABR0T151</accession>
<evidence type="ECO:0000259" key="1">
    <source>
        <dbReference type="Pfam" id="PF14479"/>
    </source>
</evidence>
<dbReference type="PANTHER" id="PTHR37542">
    <property type="entry name" value="HELO DOMAIN-CONTAINING PROTEIN-RELATED"/>
    <property type="match status" value="1"/>
</dbReference>
<keyword evidence="3" id="KW-1185">Reference proteome</keyword>
<dbReference type="InterPro" id="IPR038305">
    <property type="entry name" value="HeLo_sf"/>
</dbReference>
<dbReference type="EMBL" id="JAVFKD010000001">
    <property type="protein sequence ID" value="KAK5997954.1"/>
    <property type="molecule type" value="Genomic_DNA"/>
</dbReference>
<comment type="caution">
    <text evidence="2">The sequence shown here is derived from an EMBL/GenBank/DDBJ whole genome shotgun (WGS) entry which is preliminary data.</text>
</comment>
<protein>
    <submittedName>
        <fullName evidence="2">Heterokaryon incompatibility protein S</fullName>
    </submittedName>
</protein>
<reference evidence="2 3" key="1">
    <citation type="submission" date="2024-01" db="EMBL/GenBank/DDBJ databases">
        <title>Complete genome of Cladobotryum mycophilum ATHUM6906.</title>
        <authorList>
            <person name="Christinaki A.C."/>
            <person name="Myridakis A.I."/>
            <person name="Kouvelis V.N."/>
        </authorList>
    </citation>
    <scope>NUCLEOTIDE SEQUENCE [LARGE SCALE GENOMIC DNA]</scope>
    <source>
        <strain evidence="2 3">ATHUM6906</strain>
    </source>
</reference>
<evidence type="ECO:0000313" key="3">
    <source>
        <dbReference type="Proteomes" id="UP001338125"/>
    </source>
</evidence>
<dbReference type="PANTHER" id="PTHR37542:SF3">
    <property type="entry name" value="PRION-INHIBITION AND PROPAGATION HELO DOMAIN-CONTAINING PROTEIN"/>
    <property type="match status" value="1"/>
</dbReference>
<name>A0ABR0T151_9HYPO</name>
<proteinExistence type="predicted"/>
<dbReference type="InterPro" id="IPR029498">
    <property type="entry name" value="HeLo_dom"/>
</dbReference>
<dbReference type="Pfam" id="PF14479">
    <property type="entry name" value="HeLo"/>
    <property type="match status" value="1"/>
</dbReference>
<gene>
    <name evidence="2" type="ORF">PT974_00322</name>
</gene>
<dbReference type="Proteomes" id="UP001338125">
    <property type="component" value="Unassembled WGS sequence"/>
</dbReference>
<feature type="domain" description="Prion-inhibition and propagation HeLo" evidence="1">
    <location>
        <begin position="7"/>
        <end position="185"/>
    </location>
</feature>
<evidence type="ECO:0000313" key="2">
    <source>
        <dbReference type="EMBL" id="KAK5997954.1"/>
    </source>
</evidence>